<dbReference type="Proteomes" id="UP000318833">
    <property type="component" value="Unassembled WGS sequence"/>
</dbReference>
<sequence length="267" mass="30774">MQKPSEHEINKKNNLLRNGKISMITLLITGVFTIAFIAVFFPKKSPALISAEQSYIEVDDARIIADDNLKICLKEFHQGLISKAYLHSELTDQIPLVLTLETESEVLKKNYKTIAKADKVFGFRSSKIFLGHLGMPVVSSFMGLFLLLLFFKEEDFFWRKVILAFGLTALLTGLFYVIWVFYPKPDIPESIYILMLFGMDIGASCISYIIGRYIYNLSRIDLKLKIHHLMHLIMGDIRQKYINKLSKEDRTKYLSDYIGEIKNLSQK</sequence>
<dbReference type="OrthoDB" id="1165030at2"/>
<keyword evidence="1" id="KW-0472">Membrane</keyword>
<feature type="transmembrane region" description="Helical" evidence="1">
    <location>
        <begin position="161"/>
        <end position="179"/>
    </location>
</feature>
<dbReference type="EMBL" id="VLNR01000024">
    <property type="protein sequence ID" value="TSE08322.1"/>
    <property type="molecule type" value="Genomic_DNA"/>
</dbReference>
<feature type="transmembrane region" description="Helical" evidence="1">
    <location>
        <begin position="191"/>
        <end position="215"/>
    </location>
</feature>
<proteinExistence type="predicted"/>
<organism evidence="2 3">
    <name type="scientific">Aquimarina algiphila</name>
    <dbReference type="NCBI Taxonomy" id="2047982"/>
    <lineage>
        <taxon>Bacteria</taxon>
        <taxon>Pseudomonadati</taxon>
        <taxon>Bacteroidota</taxon>
        <taxon>Flavobacteriia</taxon>
        <taxon>Flavobacteriales</taxon>
        <taxon>Flavobacteriaceae</taxon>
        <taxon>Aquimarina</taxon>
    </lineage>
</organism>
<keyword evidence="1" id="KW-0812">Transmembrane</keyword>
<accession>A0A554VK31</accession>
<dbReference type="RefSeq" id="WP_143916736.1">
    <property type="nucleotide sequence ID" value="NZ_CANMWY010000022.1"/>
</dbReference>
<dbReference type="AlphaFoldDB" id="A0A554VK31"/>
<name>A0A554VK31_9FLAO</name>
<gene>
    <name evidence="2" type="ORF">FOF46_13070</name>
</gene>
<protein>
    <submittedName>
        <fullName evidence="2">Uncharacterized protein</fullName>
    </submittedName>
</protein>
<comment type="caution">
    <text evidence="2">The sequence shown here is derived from an EMBL/GenBank/DDBJ whole genome shotgun (WGS) entry which is preliminary data.</text>
</comment>
<feature type="transmembrane region" description="Helical" evidence="1">
    <location>
        <begin position="128"/>
        <end position="149"/>
    </location>
</feature>
<keyword evidence="3" id="KW-1185">Reference proteome</keyword>
<evidence type="ECO:0000256" key="1">
    <source>
        <dbReference type="SAM" id="Phobius"/>
    </source>
</evidence>
<reference evidence="2 3" key="1">
    <citation type="submission" date="2019-07" db="EMBL/GenBank/DDBJ databases">
        <title>The draft genome sequence of Aquimarina algiphila M91.</title>
        <authorList>
            <person name="Meng X."/>
        </authorList>
    </citation>
    <scope>NUCLEOTIDE SEQUENCE [LARGE SCALE GENOMIC DNA]</scope>
    <source>
        <strain evidence="2 3">M91</strain>
    </source>
</reference>
<keyword evidence="1" id="KW-1133">Transmembrane helix</keyword>
<evidence type="ECO:0000313" key="2">
    <source>
        <dbReference type="EMBL" id="TSE08322.1"/>
    </source>
</evidence>
<evidence type="ECO:0000313" key="3">
    <source>
        <dbReference type="Proteomes" id="UP000318833"/>
    </source>
</evidence>
<feature type="transmembrane region" description="Helical" evidence="1">
    <location>
        <begin position="21"/>
        <end position="41"/>
    </location>
</feature>